<reference evidence="1 2" key="1">
    <citation type="submission" date="2018-06" db="EMBL/GenBank/DDBJ databases">
        <authorList>
            <consortium name="Pathogen Informatics"/>
            <person name="Doyle S."/>
        </authorList>
    </citation>
    <scope>NUCLEOTIDE SEQUENCE [LARGE SCALE GENOMIC DNA]</scope>
    <source>
        <strain evidence="1 2">VREC0535</strain>
    </source>
</reference>
<evidence type="ECO:0000313" key="2">
    <source>
        <dbReference type="Proteomes" id="UP000250671"/>
    </source>
</evidence>
<sequence>MKYYVHTLTDNQNDHEVHTETCFRLPDANNRKELGEFSSCEPAVKAAKNLGYTRVNGCYWCCRDCHTS</sequence>
<accession>A0A168SMV3</accession>
<protein>
    <submittedName>
        <fullName evidence="1">Uncharacterized protein</fullName>
    </submittedName>
</protein>
<dbReference type="AlphaFoldDB" id="A0A168SMV3"/>
<name>A0A168SMV3_ECOLX</name>
<proteinExistence type="predicted"/>
<organism evidence="1 2">
    <name type="scientific">Escherichia coli</name>
    <dbReference type="NCBI Taxonomy" id="562"/>
    <lineage>
        <taxon>Bacteria</taxon>
        <taxon>Pseudomonadati</taxon>
        <taxon>Pseudomonadota</taxon>
        <taxon>Gammaproteobacteria</taxon>
        <taxon>Enterobacterales</taxon>
        <taxon>Enterobacteriaceae</taxon>
        <taxon>Escherichia</taxon>
    </lineage>
</organism>
<dbReference type="Proteomes" id="UP000250671">
    <property type="component" value="Unassembled WGS sequence"/>
</dbReference>
<evidence type="ECO:0000313" key="1">
    <source>
        <dbReference type="EMBL" id="SQP90249.1"/>
    </source>
</evidence>
<gene>
    <name evidence="1" type="ORF">SAMEA3752557_05389</name>
</gene>
<dbReference type="EMBL" id="UCZA01000058">
    <property type="protein sequence ID" value="SQP90249.1"/>
    <property type="molecule type" value="Genomic_DNA"/>
</dbReference>